<dbReference type="PIRSF" id="PIRSF006769">
    <property type="entry name" value="RibD"/>
    <property type="match status" value="1"/>
</dbReference>
<dbReference type="PANTHER" id="PTHR38011:SF7">
    <property type="entry name" value="2,5-DIAMINO-6-RIBOSYLAMINO-4(3H)-PYRIMIDINONE 5'-PHOSPHATE REDUCTASE"/>
    <property type="match status" value="1"/>
</dbReference>
<keyword evidence="11 15" id="KW-0560">Oxidoreductase</keyword>
<evidence type="ECO:0000259" key="19">
    <source>
        <dbReference type="PROSITE" id="PS51747"/>
    </source>
</evidence>
<feature type="binding site" evidence="17">
    <location>
        <position position="170"/>
    </location>
    <ligand>
        <name>NADP(+)</name>
        <dbReference type="ChEBI" id="CHEBI:58349"/>
    </ligand>
</feature>
<dbReference type="RefSeq" id="WP_070089410.1">
    <property type="nucleotide sequence ID" value="NZ_CABMJS010000018.1"/>
</dbReference>
<keyword evidence="9 15" id="KW-0862">Zinc</keyword>
<comment type="similarity">
    <text evidence="5 15">In the C-terminal section; belongs to the HTP reductase family.</text>
</comment>
<feature type="binding site" evidence="17">
    <location>
        <position position="196"/>
    </location>
    <ligand>
        <name>NADP(+)</name>
        <dbReference type="ChEBI" id="CHEBI:58349"/>
    </ligand>
</feature>
<name>A0A9D2VWU6_9FIRM</name>
<dbReference type="PROSITE" id="PS51747">
    <property type="entry name" value="CYT_DCMP_DEAMINASES_2"/>
    <property type="match status" value="1"/>
</dbReference>
<dbReference type="Proteomes" id="UP000813420">
    <property type="component" value="Unassembled WGS sequence"/>
</dbReference>
<dbReference type="InterPro" id="IPR050765">
    <property type="entry name" value="Riboflavin_Biosynth_HTPR"/>
</dbReference>
<dbReference type="Gene3D" id="3.40.140.10">
    <property type="entry name" value="Cytidine Deaminase, domain 2"/>
    <property type="match status" value="1"/>
</dbReference>
<dbReference type="Pfam" id="PF00383">
    <property type="entry name" value="dCMP_cyt_deam_1"/>
    <property type="match status" value="1"/>
</dbReference>
<feature type="domain" description="CMP/dCMP-type deaminase" evidence="19">
    <location>
        <begin position="1"/>
        <end position="123"/>
    </location>
</feature>
<feature type="binding site" evidence="17">
    <location>
        <position position="207"/>
    </location>
    <ligand>
        <name>substrate</name>
    </ligand>
</feature>
<dbReference type="EC" id="3.5.4.26" evidence="15"/>
<evidence type="ECO:0000256" key="3">
    <source>
        <dbReference type="ARBA" id="ARBA00004910"/>
    </source>
</evidence>
<evidence type="ECO:0000256" key="7">
    <source>
        <dbReference type="ARBA" id="ARBA00022723"/>
    </source>
</evidence>
<feature type="binding site" evidence="17">
    <location>
        <position position="200"/>
    </location>
    <ligand>
        <name>NADP(+)</name>
        <dbReference type="ChEBI" id="CHEBI:58349"/>
    </ligand>
</feature>
<dbReference type="GO" id="GO:0008703">
    <property type="term" value="F:5-amino-6-(5-phosphoribosylamino)uracil reductase activity"/>
    <property type="evidence" value="ECO:0007669"/>
    <property type="project" value="UniProtKB-EC"/>
</dbReference>
<feature type="binding site" evidence="17">
    <location>
        <position position="204"/>
    </location>
    <ligand>
        <name>substrate</name>
    </ligand>
</feature>
<dbReference type="CDD" id="cd01284">
    <property type="entry name" value="Riboflavin_deaminase-reductase"/>
    <property type="match status" value="1"/>
</dbReference>
<feature type="binding site" evidence="18">
    <location>
        <position position="84"/>
    </location>
    <ligand>
        <name>Zn(2+)</name>
        <dbReference type="ChEBI" id="CHEBI:29105"/>
        <note>catalytic</note>
    </ligand>
</feature>
<evidence type="ECO:0000256" key="2">
    <source>
        <dbReference type="ARBA" id="ARBA00004882"/>
    </source>
</evidence>
<feature type="binding site" evidence="17">
    <location>
        <position position="184"/>
    </location>
    <ligand>
        <name>substrate</name>
    </ligand>
</feature>
<evidence type="ECO:0000256" key="17">
    <source>
        <dbReference type="PIRSR" id="PIRSR006769-2"/>
    </source>
</evidence>
<evidence type="ECO:0000256" key="6">
    <source>
        <dbReference type="ARBA" id="ARBA00022619"/>
    </source>
</evidence>
<protein>
    <recommendedName>
        <fullName evidence="15">Riboflavin biosynthesis protein RibD</fullName>
    </recommendedName>
    <domain>
        <recommendedName>
            <fullName evidence="15">Diaminohydroxyphosphoribosylaminopyrimidine deaminase</fullName>
            <shortName evidence="15">DRAP deaminase</shortName>
            <ecNumber evidence="15">3.5.4.26</ecNumber>
        </recommendedName>
        <alternativeName>
            <fullName evidence="15">Riboflavin-specific deaminase</fullName>
        </alternativeName>
    </domain>
    <domain>
        <recommendedName>
            <fullName evidence="15">5-amino-6-(5-phosphoribosylamino)uracil reductase</fullName>
            <ecNumber evidence="15">1.1.1.193</ecNumber>
        </recommendedName>
        <alternativeName>
            <fullName evidence="15">HTP reductase</fullName>
        </alternativeName>
    </domain>
</protein>
<dbReference type="Pfam" id="PF01872">
    <property type="entry name" value="RibD_C"/>
    <property type="match status" value="1"/>
</dbReference>
<evidence type="ECO:0000256" key="5">
    <source>
        <dbReference type="ARBA" id="ARBA00007417"/>
    </source>
</evidence>
<evidence type="ECO:0000256" key="10">
    <source>
        <dbReference type="ARBA" id="ARBA00022857"/>
    </source>
</evidence>
<dbReference type="OrthoDB" id="9800865at2"/>
<dbReference type="InterPro" id="IPR002734">
    <property type="entry name" value="RibDG_C"/>
</dbReference>
<dbReference type="NCBIfam" id="TIGR00326">
    <property type="entry name" value="eubact_ribD"/>
    <property type="match status" value="1"/>
</dbReference>
<dbReference type="SUPFAM" id="SSF53597">
    <property type="entry name" value="Dihydrofolate reductase-like"/>
    <property type="match status" value="1"/>
</dbReference>
<proteinExistence type="inferred from homology"/>
<evidence type="ECO:0000256" key="1">
    <source>
        <dbReference type="ARBA" id="ARBA00002151"/>
    </source>
</evidence>
<keyword evidence="12" id="KW-0511">Multifunctional enzyme</keyword>
<dbReference type="InterPro" id="IPR004794">
    <property type="entry name" value="Eubact_RibD"/>
</dbReference>
<dbReference type="SUPFAM" id="SSF53927">
    <property type="entry name" value="Cytidine deaminase-like"/>
    <property type="match status" value="1"/>
</dbReference>
<comment type="caution">
    <text evidence="20">The sequence shown here is derived from an EMBL/GenBank/DDBJ whole genome shotgun (WGS) entry which is preliminary data.</text>
</comment>
<comment type="similarity">
    <text evidence="4 15">In the N-terminal section; belongs to the cytidine and deoxycytidylate deaminase family.</text>
</comment>
<keyword evidence="7 15" id="KW-0479">Metal-binding</keyword>
<dbReference type="GO" id="GO:0050661">
    <property type="term" value="F:NADP binding"/>
    <property type="evidence" value="ECO:0007669"/>
    <property type="project" value="InterPro"/>
</dbReference>
<feature type="binding site" evidence="18">
    <location>
        <position position="75"/>
    </location>
    <ligand>
        <name>Zn(2+)</name>
        <dbReference type="ChEBI" id="CHEBI:29105"/>
        <note>catalytic</note>
    </ligand>
</feature>
<dbReference type="GO" id="GO:0008835">
    <property type="term" value="F:diaminohydroxyphosphoribosylaminopyrimidine deaminase activity"/>
    <property type="evidence" value="ECO:0007669"/>
    <property type="project" value="UniProtKB-EC"/>
</dbReference>
<dbReference type="EMBL" id="DYXE01000028">
    <property type="protein sequence ID" value="HJH49193.1"/>
    <property type="molecule type" value="Genomic_DNA"/>
</dbReference>
<feature type="binding site" evidence="18">
    <location>
        <position position="50"/>
    </location>
    <ligand>
        <name>Zn(2+)</name>
        <dbReference type="ChEBI" id="CHEBI:29105"/>
        <note>catalytic</note>
    </ligand>
</feature>
<dbReference type="NCBIfam" id="TIGR00227">
    <property type="entry name" value="ribD_Cterm"/>
    <property type="match status" value="1"/>
</dbReference>
<dbReference type="InterPro" id="IPR024072">
    <property type="entry name" value="DHFR-like_dom_sf"/>
</dbReference>
<feature type="binding site" evidence="17">
    <location>
        <position position="154"/>
    </location>
    <ligand>
        <name>NADP(+)</name>
        <dbReference type="ChEBI" id="CHEBI:58349"/>
    </ligand>
</feature>
<comment type="cofactor">
    <cofactor evidence="15 18">
        <name>Zn(2+)</name>
        <dbReference type="ChEBI" id="CHEBI:29105"/>
    </cofactor>
    <text evidence="15 18">Binds 1 zinc ion.</text>
</comment>
<dbReference type="GO" id="GO:0009231">
    <property type="term" value="P:riboflavin biosynthetic process"/>
    <property type="evidence" value="ECO:0007669"/>
    <property type="project" value="UniProtKB-KW"/>
</dbReference>
<feature type="binding site" evidence="17">
    <location>
        <position position="221"/>
    </location>
    <ligand>
        <name>NADP(+)</name>
        <dbReference type="ChEBI" id="CHEBI:58349"/>
    </ligand>
</feature>
<dbReference type="InterPro" id="IPR016193">
    <property type="entry name" value="Cytidine_deaminase-like"/>
</dbReference>
<feature type="binding site" evidence="17">
    <location>
        <begin position="294"/>
        <end position="300"/>
    </location>
    <ligand>
        <name>NADP(+)</name>
        <dbReference type="ChEBI" id="CHEBI:58349"/>
    </ligand>
</feature>
<feature type="binding site" evidence="17">
    <location>
        <position position="168"/>
    </location>
    <ligand>
        <name>substrate</name>
    </ligand>
</feature>
<evidence type="ECO:0000256" key="15">
    <source>
        <dbReference type="PIRNR" id="PIRNR006769"/>
    </source>
</evidence>
<reference evidence="20" key="2">
    <citation type="submission" date="2021-09" db="EMBL/GenBank/DDBJ databases">
        <authorList>
            <person name="Gilroy R."/>
        </authorList>
    </citation>
    <scope>NUCLEOTIDE SEQUENCE</scope>
    <source>
        <strain evidence="20">USAMLcec4-12693</strain>
    </source>
</reference>
<keyword evidence="6 15" id="KW-0686">Riboflavin biosynthesis</keyword>
<dbReference type="EC" id="1.1.1.193" evidence="15"/>
<evidence type="ECO:0000256" key="11">
    <source>
        <dbReference type="ARBA" id="ARBA00023002"/>
    </source>
</evidence>
<organism evidence="20 21">
    <name type="scientific">Merdimonas faecis</name>
    <dbReference type="NCBI Taxonomy" id="1653435"/>
    <lineage>
        <taxon>Bacteria</taxon>
        <taxon>Bacillati</taxon>
        <taxon>Bacillota</taxon>
        <taxon>Clostridia</taxon>
        <taxon>Lachnospirales</taxon>
        <taxon>Lachnospiraceae</taxon>
        <taxon>Merdimonas</taxon>
    </lineage>
</organism>
<feature type="active site" description="Proton donor" evidence="16">
    <location>
        <position position="52"/>
    </location>
</feature>
<evidence type="ECO:0000256" key="8">
    <source>
        <dbReference type="ARBA" id="ARBA00022801"/>
    </source>
</evidence>
<evidence type="ECO:0000256" key="9">
    <source>
        <dbReference type="ARBA" id="ARBA00022833"/>
    </source>
</evidence>
<comment type="catalytic activity">
    <reaction evidence="14 15">
        <text>2,5-diamino-6-hydroxy-4-(5-phosphoribosylamino)-pyrimidine + H2O + H(+) = 5-amino-6-(5-phospho-D-ribosylamino)uracil + NH4(+)</text>
        <dbReference type="Rhea" id="RHEA:21868"/>
        <dbReference type="ChEBI" id="CHEBI:15377"/>
        <dbReference type="ChEBI" id="CHEBI:15378"/>
        <dbReference type="ChEBI" id="CHEBI:28938"/>
        <dbReference type="ChEBI" id="CHEBI:58453"/>
        <dbReference type="ChEBI" id="CHEBI:58614"/>
        <dbReference type="EC" id="3.5.4.26"/>
    </reaction>
</comment>
<evidence type="ECO:0000256" key="4">
    <source>
        <dbReference type="ARBA" id="ARBA00005259"/>
    </source>
</evidence>
<gene>
    <name evidence="20" type="primary">ribD</name>
    <name evidence="20" type="ORF">K8V39_02895</name>
</gene>
<evidence type="ECO:0000256" key="13">
    <source>
        <dbReference type="ARBA" id="ARBA00049861"/>
    </source>
</evidence>
<dbReference type="Gene3D" id="3.40.430.10">
    <property type="entry name" value="Dihydrofolate Reductase, subunit A"/>
    <property type="match status" value="1"/>
</dbReference>
<evidence type="ECO:0000256" key="16">
    <source>
        <dbReference type="PIRSR" id="PIRSR006769-1"/>
    </source>
</evidence>
<dbReference type="PANTHER" id="PTHR38011">
    <property type="entry name" value="DIHYDROFOLATE REDUCTASE FAMILY PROTEIN (AFU_ORTHOLOGUE AFUA_8G06820)"/>
    <property type="match status" value="1"/>
</dbReference>
<comment type="function">
    <text evidence="1 15">Converts 2,5-diamino-6-(ribosylamino)-4(3h)-pyrimidinone 5'-phosphate into 5-amino-6-(ribosylamino)-2,4(1h,3h)-pyrimidinedione 5'-phosphate.</text>
</comment>
<comment type="pathway">
    <text evidence="2 15">Cofactor biosynthesis; riboflavin biosynthesis; 5-amino-6-(D-ribitylamino)uracil from GTP: step 2/4.</text>
</comment>
<dbReference type="InterPro" id="IPR016192">
    <property type="entry name" value="APOBEC/CMP_deaminase_Zn-bd"/>
</dbReference>
<evidence type="ECO:0000313" key="20">
    <source>
        <dbReference type="EMBL" id="HJH49193.1"/>
    </source>
</evidence>
<comment type="pathway">
    <text evidence="3 15">Cofactor biosynthesis; riboflavin biosynthesis; 5-amino-6-(D-ribitylamino)uracil from GTP: step 3/4.</text>
</comment>
<comment type="catalytic activity">
    <reaction evidence="13 15">
        <text>5-amino-6-(5-phospho-D-ribitylamino)uracil + NADP(+) = 5-amino-6-(5-phospho-D-ribosylamino)uracil + NADPH + H(+)</text>
        <dbReference type="Rhea" id="RHEA:17845"/>
        <dbReference type="ChEBI" id="CHEBI:15378"/>
        <dbReference type="ChEBI" id="CHEBI:57783"/>
        <dbReference type="ChEBI" id="CHEBI:58349"/>
        <dbReference type="ChEBI" id="CHEBI:58421"/>
        <dbReference type="ChEBI" id="CHEBI:58453"/>
        <dbReference type="EC" id="1.1.1.193"/>
    </reaction>
</comment>
<dbReference type="InterPro" id="IPR011549">
    <property type="entry name" value="RibD_C"/>
</dbReference>
<feature type="binding site" evidence="17">
    <location>
        <position position="292"/>
    </location>
    <ligand>
        <name>substrate</name>
    </ligand>
</feature>
<keyword evidence="10 15" id="KW-0521">NADP</keyword>
<evidence type="ECO:0000313" key="21">
    <source>
        <dbReference type="Proteomes" id="UP000813420"/>
    </source>
</evidence>
<evidence type="ECO:0000256" key="18">
    <source>
        <dbReference type="PIRSR" id="PIRSR006769-3"/>
    </source>
</evidence>
<dbReference type="InterPro" id="IPR002125">
    <property type="entry name" value="CMP_dCMP_dom"/>
</dbReference>
<dbReference type="PROSITE" id="PS00903">
    <property type="entry name" value="CYT_DCMP_DEAMINASES_1"/>
    <property type="match status" value="1"/>
</dbReference>
<dbReference type="AlphaFoldDB" id="A0A9D2VWU6"/>
<keyword evidence="8 15" id="KW-0378">Hydrolase</keyword>
<reference evidence="20" key="1">
    <citation type="journal article" date="2021" name="PeerJ">
        <title>Extensive microbial diversity within the chicken gut microbiome revealed by metagenomics and culture.</title>
        <authorList>
            <person name="Gilroy R."/>
            <person name="Ravi A."/>
            <person name="Getino M."/>
            <person name="Pursley I."/>
            <person name="Horton D.L."/>
            <person name="Alikhan N.F."/>
            <person name="Baker D."/>
            <person name="Gharbi K."/>
            <person name="Hall N."/>
            <person name="Watson M."/>
            <person name="Adriaenssens E.M."/>
            <person name="Foster-Nyarko E."/>
            <person name="Jarju S."/>
            <person name="Secka A."/>
            <person name="Antonio M."/>
            <person name="Oren A."/>
            <person name="Chaudhuri R.R."/>
            <person name="La Ragione R."/>
            <person name="Hildebrand F."/>
            <person name="Pallen M.J."/>
        </authorList>
    </citation>
    <scope>NUCLEOTIDE SEQUENCE</scope>
    <source>
        <strain evidence="20">USAMLcec4-12693</strain>
    </source>
</reference>
<evidence type="ECO:0000256" key="14">
    <source>
        <dbReference type="ARBA" id="ARBA00049886"/>
    </source>
</evidence>
<sequence>MDDGAYMRRALKLAEKGMGWTSPNPMVGAVIVKNGRIIGEGYHLRYGEKHAERNALDSCRESPTGAVMYVTLEPCCHYGKQPPCVEAILEAGIRRIVIGSSDPNPKVSGKGVRILREHGVEVTEHVEEAACDALNQIFFHYIRTGQPYVAMKYAMTMDGKIAAYTGKSQWVTGTKAREHVQRLRQQYSGIMVGMGTVLADDPSLTCRIRGGKNPVRIICDSMLRTPLDSRLIETAGEVPTILATACKDPSRCGVYQDKGCRVLTVPGADGRVDLQELVRTLGRMEIDSILLEGGGTLNWSALRSGIVQKVFCYMAPKLFGGAKAKTPVEGSGCADPDEAVKIKEIKIRQIGEDYLMEGMVDRDVYRDH</sequence>
<dbReference type="FunFam" id="3.40.140.10:FF:000025">
    <property type="entry name" value="Riboflavin biosynthesis protein RibD"/>
    <property type="match status" value="1"/>
</dbReference>
<accession>A0A9D2VWU6</accession>
<evidence type="ECO:0000256" key="12">
    <source>
        <dbReference type="ARBA" id="ARBA00023268"/>
    </source>
</evidence>
<dbReference type="GO" id="GO:0008270">
    <property type="term" value="F:zinc ion binding"/>
    <property type="evidence" value="ECO:0007669"/>
    <property type="project" value="InterPro"/>
</dbReference>